<dbReference type="PANTHER" id="PTHR32089:SF120">
    <property type="entry name" value="METHYL-ACCEPTING CHEMOTAXIS PROTEIN TLPQ"/>
    <property type="match status" value="1"/>
</dbReference>
<dbReference type="Pfam" id="PF00672">
    <property type="entry name" value="HAMP"/>
    <property type="match status" value="1"/>
</dbReference>
<evidence type="ECO:0000313" key="8">
    <source>
        <dbReference type="EMBL" id="EGV32215.1"/>
    </source>
</evidence>
<dbReference type="EMBL" id="AFWT01000008">
    <property type="protein sequence ID" value="EGV32215.1"/>
    <property type="molecule type" value="Genomic_DNA"/>
</dbReference>
<dbReference type="OrthoDB" id="9781845at2"/>
<dbReference type="Pfam" id="PF00015">
    <property type="entry name" value="MCPsignal"/>
    <property type="match status" value="1"/>
</dbReference>
<evidence type="ECO:0000259" key="6">
    <source>
        <dbReference type="PROSITE" id="PS50111"/>
    </source>
</evidence>
<reference evidence="8 9" key="1">
    <citation type="submission" date="2011-06" db="EMBL/GenBank/DDBJ databases">
        <title>The draft genome of Thiorhodococcus drewsii AZ1.</title>
        <authorList>
            <consortium name="US DOE Joint Genome Institute (JGI-PGF)"/>
            <person name="Lucas S."/>
            <person name="Han J."/>
            <person name="Lapidus A."/>
            <person name="Cheng J.-F."/>
            <person name="Goodwin L."/>
            <person name="Pitluck S."/>
            <person name="Peters L."/>
            <person name="Land M.L."/>
            <person name="Hauser L."/>
            <person name="Vogl K."/>
            <person name="Liu Z."/>
            <person name="Imhoff J."/>
            <person name="Thiel V."/>
            <person name="Frigaard N.-U."/>
            <person name="Bryant D.A."/>
            <person name="Woyke T.J."/>
        </authorList>
    </citation>
    <scope>NUCLEOTIDE SEQUENCE [LARGE SCALE GENOMIC DNA]</scope>
    <source>
        <strain evidence="8 9">AZ1</strain>
    </source>
</reference>
<keyword evidence="5" id="KW-0812">Transmembrane</keyword>
<keyword evidence="9" id="KW-1185">Reference proteome</keyword>
<sequence>MRIRTSVTLAAISVTLVVAALLILVSHLNDQRLQSRVATEMADAKQLIWRQVSERLFTHMAVGAKSFEDDFYLRQAIKQKDATALKEAVASLENLVGGQGYFEHVHLFDTENAVLCCGDPARVSQDAVALAAKTADDGERHRGIGRDTDGTPIALLTAPLNVRHAQIGTLVLEQPIAPLLDRVKEWDETESALIGLDGARLGDTNATLFDQLKGDALSRLGEQGRRTANLDQGVFNATRIDVQGIDGNPVARLVSLSDFSAGYAAQSHFETIAYSSIALTLILATLALYWYMRRATRPLDQAIGMVSKLADGDLNVAFASNRHDEVGELMRAMQTMVEHIRDIVTHLREASGNLQDSASHMAQRAETSKIQFDRHKAETHHVNAAVSLLASSAQDVANHTTHAVGTTADAHQRILDSRQILEETSALIDTLATEIDQAAEVVIGLADQSNAVGSVLEVIRAIASQTNLLALNASIEAARAGEHGRGFAVVADEVRQLAMRTQHSIQDIESLIASLQNRSTDAVGVIHANRDRAKQSLDRYGQAMGNLDAFGESINSLTEMTRRIADAAEEQSRMADEIARAIDQISQLAAENSGAADSGFAQSAQLQQLSSRLSEHVAAFRIH</sequence>
<dbReference type="RefSeq" id="WP_007040165.1">
    <property type="nucleotide sequence ID" value="NZ_AFWT01000008.1"/>
</dbReference>
<feature type="domain" description="Methyl-accepting transducer" evidence="6">
    <location>
        <begin position="350"/>
        <end position="586"/>
    </location>
</feature>
<feature type="transmembrane region" description="Helical" evidence="5">
    <location>
        <begin position="7"/>
        <end position="28"/>
    </location>
</feature>
<evidence type="ECO:0000259" key="7">
    <source>
        <dbReference type="PROSITE" id="PS50885"/>
    </source>
</evidence>
<dbReference type="PANTHER" id="PTHR32089">
    <property type="entry name" value="METHYL-ACCEPTING CHEMOTAXIS PROTEIN MCPB"/>
    <property type="match status" value="1"/>
</dbReference>
<evidence type="ECO:0000256" key="3">
    <source>
        <dbReference type="ARBA" id="ARBA00029447"/>
    </source>
</evidence>
<organism evidence="8 9">
    <name type="scientific">Thiorhodococcus drewsii AZ1</name>
    <dbReference type="NCBI Taxonomy" id="765913"/>
    <lineage>
        <taxon>Bacteria</taxon>
        <taxon>Pseudomonadati</taxon>
        <taxon>Pseudomonadota</taxon>
        <taxon>Gammaproteobacteria</taxon>
        <taxon>Chromatiales</taxon>
        <taxon>Chromatiaceae</taxon>
        <taxon>Thiorhodococcus</taxon>
    </lineage>
</organism>
<dbReference type="SMART" id="SM00283">
    <property type="entry name" value="MA"/>
    <property type="match status" value="1"/>
</dbReference>
<dbReference type="InterPro" id="IPR004089">
    <property type="entry name" value="MCPsignal_dom"/>
</dbReference>
<proteinExistence type="inferred from homology"/>
<keyword evidence="5" id="KW-0472">Membrane</keyword>
<evidence type="ECO:0000256" key="1">
    <source>
        <dbReference type="ARBA" id="ARBA00004370"/>
    </source>
</evidence>
<dbReference type="Proteomes" id="UP000004200">
    <property type="component" value="Unassembled WGS sequence"/>
</dbReference>
<dbReference type="STRING" id="765913.ThidrDRAFT_1451"/>
<dbReference type="GO" id="GO:0016020">
    <property type="term" value="C:membrane"/>
    <property type="evidence" value="ECO:0007669"/>
    <property type="project" value="UniProtKB-SubCell"/>
</dbReference>
<comment type="caution">
    <text evidence="8">The sequence shown here is derived from an EMBL/GenBank/DDBJ whole genome shotgun (WGS) entry which is preliminary data.</text>
</comment>
<dbReference type="PROSITE" id="PS50885">
    <property type="entry name" value="HAMP"/>
    <property type="match status" value="1"/>
</dbReference>
<protein>
    <submittedName>
        <fullName evidence="8">Methyl-accepting chemotaxis sensory transducer</fullName>
    </submittedName>
</protein>
<dbReference type="SMART" id="SM00304">
    <property type="entry name" value="HAMP"/>
    <property type="match status" value="1"/>
</dbReference>
<comment type="subcellular location">
    <subcellularLocation>
        <location evidence="1">Membrane</location>
    </subcellularLocation>
</comment>
<evidence type="ECO:0000313" key="9">
    <source>
        <dbReference type="Proteomes" id="UP000004200"/>
    </source>
</evidence>
<dbReference type="GO" id="GO:0007165">
    <property type="term" value="P:signal transduction"/>
    <property type="evidence" value="ECO:0007669"/>
    <property type="project" value="UniProtKB-KW"/>
</dbReference>
<comment type="similarity">
    <text evidence="3">Belongs to the methyl-accepting chemotaxis (MCP) protein family.</text>
</comment>
<dbReference type="SUPFAM" id="SSF58104">
    <property type="entry name" value="Methyl-accepting chemotaxis protein (MCP) signaling domain"/>
    <property type="match status" value="1"/>
</dbReference>
<keyword evidence="2 4" id="KW-0807">Transducer</keyword>
<dbReference type="Gene3D" id="1.10.287.950">
    <property type="entry name" value="Methyl-accepting chemotaxis protein"/>
    <property type="match status" value="1"/>
</dbReference>
<name>G2DZI8_9GAMM</name>
<dbReference type="GO" id="GO:0006935">
    <property type="term" value="P:chemotaxis"/>
    <property type="evidence" value="ECO:0007669"/>
    <property type="project" value="UniProtKB-ARBA"/>
</dbReference>
<dbReference type="PROSITE" id="PS50111">
    <property type="entry name" value="CHEMOTAXIS_TRANSDUC_2"/>
    <property type="match status" value="1"/>
</dbReference>
<evidence type="ECO:0000256" key="4">
    <source>
        <dbReference type="PROSITE-ProRule" id="PRU00284"/>
    </source>
</evidence>
<gene>
    <name evidence="8" type="ORF">ThidrDRAFT_1451</name>
</gene>
<dbReference type="eggNOG" id="COG0840">
    <property type="taxonomic scope" value="Bacteria"/>
</dbReference>
<keyword evidence="5" id="KW-1133">Transmembrane helix</keyword>
<dbReference type="InterPro" id="IPR003660">
    <property type="entry name" value="HAMP_dom"/>
</dbReference>
<accession>G2DZI8</accession>
<evidence type="ECO:0000256" key="5">
    <source>
        <dbReference type="SAM" id="Phobius"/>
    </source>
</evidence>
<dbReference type="AlphaFoldDB" id="G2DZI8"/>
<dbReference type="CDD" id="cd06225">
    <property type="entry name" value="HAMP"/>
    <property type="match status" value="1"/>
</dbReference>
<dbReference type="FunFam" id="1.10.287.950:FF:000001">
    <property type="entry name" value="Methyl-accepting chemotaxis sensory transducer"/>
    <property type="match status" value="1"/>
</dbReference>
<feature type="domain" description="HAMP" evidence="7">
    <location>
        <begin position="293"/>
        <end position="345"/>
    </location>
</feature>
<evidence type="ECO:0000256" key="2">
    <source>
        <dbReference type="ARBA" id="ARBA00023224"/>
    </source>
</evidence>